<evidence type="ECO:0000259" key="1">
    <source>
        <dbReference type="Pfam" id="PF00078"/>
    </source>
</evidence>
<feature type="domain" description="Reverse transcriptase" evidence="1">
    <location>
        <begin position="301"/>
        <end position="403"/>
    </location>
</feature>
<reference evidence="2" key="2">
    <citation type="journal article" date="2024" name="Plant">
        <title>Genomic evolution and insights into agronomic trait innovations of Sesamum species.</title>
        <authorList>
            <person name="Miao H."/>
            <person name="Wang L."/>
            <person name="Qu L."/>
            <person name="Liu H."/>
            <person name="Sun Y."/>
            <person name="Le M."/>
            <person name="Wang Q."/>
            <person name="Wei S."/>
            <person name="Zheng Y."/>
            <person name="Lin W."/>
            <person name="Duan Y."/>
            <person name="Cao H."/>
            <person name="Xiong S."/>
            <person name="Wang X."/>
            <person name="Wei L."/>
            <person name="Li C."/>
            <person name="Ma Q."/>
            <person name="Ju M."/>
            <person name="Zhao R."/>
            <person name="Li G."/>
            <person name="Mu C."/>
            <person name="Tian Q."/>
            <person name="Mei H."/>
            <person name="Zhang T."/>
            <person name="Gao T."/>
            <person name="Zhang H."/>
        </authorList>
    </citation>
    <scope>NUCLEOTIDE SEQUENCE</scope>
    <source>
        <strain evidence="2">G02</strain>
    </source>
</reference>
<dbReference type="CDD" id="cd01650">
    <property type="entry name" value="RT_nLTR_like"/>
    <property type="match status" value="1"/>
</dbReference>
<name>A0AAW2U629_SESRA</name>
<proteinExistence type="predicted"/>
<organism evidence="2">
    <name type="scientific">Sesamum radiatum</name>
    <name type="common">Black benniseed</name>
    <dbReference type="NCBI Taxonomy" id="300843"/>
    <lineage>
        <taxon>Eukaryota</taxon>
        <taxon>Viridiplantae</taxon>
        <taxon>Streptophyta</taxon>
        <taxon>Embryophyta</taxon>
        <taxon>Tracheophyta</taxon>
        <taxon>Spermatophyta</taxon>
        <taxon>Magnoliopsida</taxon>
        <taxon>eudicotyledons</taxon>
        <taxon>Gunneridae</taxon>
        <taxon>Pentapetalae</taxon>
        <taxon>asterids</taxon>
        <taxon>lamiids</taxon>
        <taxon>Lamiales</taxon>
        <taxon>Pedaliaceae</taxon>
        <taxon>Sesamum</taxon>
    </lineage>
</organism>
<dbReference type="InterPro" id="IPR000477">
    <property type="entry name" value="RT_dom"/>
</dbReference>
<dbReference type="Pfam" id="PF00078">
    <property type="entry name" value="RVT_1"/>
    <property type="match status" value="1"/>
</dbReference>
<protein>
    <submittedName>
        <fullName evidence="2">LINE-1 retrotransposable element O protein</fullName>
    </submittedName>
</protein>
<dbReference type="PANTHER" id="PTHR19446">
    <property type="entry name" value="REVERSE TRANSCRIPTASES"/>
    <property type="match status" value="1"/>
</dbReference>
<accession>A0AAW2U629</accession>
<dbReference type="SUPFAM" id="SSF56672">
    <property type="entry name" value="DNA/RNA polymerases"/>
    <property type="match status" value="1"/>
</dbReference>
<sequence length="409" mass="46960">MQLFPDVSVTHLPVNCSDHKALLLRLSDAQVFVRQNSRPWRFEAAWLQSDQCEQVVAKSWGRFLGCNRDTGVARQIEACQSSLSQWSKSVFHKQQKRGHLLEEKMARLLGKQVTPEVNAEIDLVRQELERCAAYEETVWRQRCKELWLREGDRNTGYFHRRASQRFKVNSIRKIREPSGQWVVSEEGIQRCIEAHFREVYASSRPLQEHIAAGTEHLHRVVDASMVEDLLTPYTALEVSKALFQMAPQKSPGPDGMSPIFFQKFWHIVGTDVLSCVLNLLNSFIMPPGLNSTHIVLIPKCKHPEYLTQFRPISLCNVIYKIASKTIANRLKPLLDCIFSHAQAAFVPGRLIFDNILLVFELNHFLNTKTKGGSGWMALKLDVSKAYDKVEWSFLEQVLFKLGFLHLSFV</sequence>
<evidence type="ECO:0000313" key="2">
    <source>
        <dbReference type="EMBL" id="KAL0412614.1"/>
    </source>
</evidence>
<dbReference type="EMBL" id="JACGWJ010000006">
    <property type="protein sequence ID" value="KAL0412614.1"/>
    <property type="molecule type" value="Genomic_DNA"/>
</dbReference>
<reference evidence="2" key="1">
    <citation type="submission" date="2020-06" db="EMBL/GenBank/DDBJ databases">
        <authorList>
            <person name="Li T."/>
            <person name="Hu X."/>
            <person name="Zhang T."/>
            <person name="Song X."/>
            <person name="Zhang H."/>
            <person name="Dai N."/>
            <person name="Sheng W."/>
            <person name="Hou X."/>
            <person name="Wei L."/>
        </authorList>
    </citation>
    <scope>NUCLEOTIDE SEQUENCE</scope>
    <source>
        <strain evidence="2">G02</strain>
        <tissue evidence="2">Leaf</tissue>
    </source>
</reference>
<comment type="caution">
    <text evidence="2">The sequence shown here is derived from an EMBL/GenBank/DDBJ whole genome shotgun (WGS) entry which is preliminary data.</text>
</comment>
<dbReference type="InterPro" id="IPR043502">
    <property type="entry name" value="DNA/RNA_pol_sf"/>
</dbReference>
<dbReference type="AlphaFoldDB" id="A0AAW2U629"/>
<gene>
    <name evidence="2" type="ORF">Sradi_1463100</name>
</gene>